<proteinExistence type="predicted"/>
<keyword evidence="3" id="KW-1185">Reference proteome</keyword>
<dbReference type="InParanoid" id="A0A2K1IDN0"/>
<evidence type="ECO:0000313" key="1">
    <source>
        <dbReference type="EMBL" id="PNR27385.1"/>
    </source>
</evidence>
<evidence type="ECO:0000313" key="3">
    <source>
        <dbReference type="Proteomes" id="UP000006727"/>
    </source>
</evidence>
<protein>
    <submittedName>
        <fullName evidence="1 2">Uncharacterized protein</fullName>
    </submittedName>
</protein>
<dbReference type="Proteomes" id="UP000006727">
    <property type="component" value="Chromosome 25"/>
</dbReference>
<dbReference type="EMBL" id="ABEU02000025">
    <property type="protein sequence ID" value="PNR27385.1"/>
    <property type="molecule type" value="Genomic_DNA"/>
</dbReference>
<reference evidence="1 3" key="1">
    <citation type="journal article" date="2008" name="Science">
        <title>The Physcomitrella genome reveals evolutionary insights into the conquest of land by plants.</title>
        <authorList>
            <person name="Rensing S."/>
            <person name="Lang D."/>
            <person name="Zimmer A."/>
            <person name="Terry A."/>
            <person name="Salamov A."/>
            <person name="Shapiro H."/>
            <person name="Nishiyama T."/>
            <person name="Perroud P.-F."/>
            <person name="Lindquist E."/>
            <person name="Kamisugi Y."/>
            <person name="Tanahashi T."/>
            <person name="Sakakibara K."/>
            <person name="Fujita T."/>
            <person name="Oishi K."/>
            <person name="Shin-I T."/>
            <person name="Kuroki Y."/>
            <person name="Toyoda A."/>
            <person name="Suzuki Y."/>
            <person name="Hashimoto A."/>
            <person name="Yamaguchi K."/>
            <person name="Sugano A."/>
            <person name="Kohara Y."/>
            <person name="Fujiyama A."/>
            <person name="Anterola A."/>
            <person name="Aoki S."/>
            <person name="Ashton N."/>
            <person name="Barbazuk W.B."/>
            <person name="Barker E."/>
            <person name="Bennetzen J."/>
            <person name="Bezanilla M."/>
            <person name="Blankenship R."/>
            <person name="Cho S.H."/>
            <person name="Dutcher S."/>
            <person name="Estelle M."/>
            <person name="Fawcett J.A."/>
            <person name="Gundlach H."/>
            <person name="Hanada K."/>
            <person name="Heyl A."/>
            <person name="Hicks K.A."/>
            <person name="Hugh J."/>
            <person name="Lohr M."/>
            <person name="Mayer K."/>
            <person name="Melkozernov A."/>
            <person name="Murata T."/>
            <person name="Nelson D."/>
            <person name="Pils B."/>
            <person name="Prigge M."/>
            <person name="Reiss B."/>
            <person name="Renner T."/>
            <person name="Rombauts S."/>
            <person name="Rushton P."/>
            <person name="Sanderfoot A."/>
            <person name="Schween G."/>
            <person name="Shiu S.-H."/>
            <person name="Stueber K."/>
            <person name="Theodoulou F.L."/>
            <person name="Tu H."/>
            <person name="Van de Peer Y."/>
            <person name="Verrier P.J."/>
            <person name="Waters E."/>
            <person name="Wood A."/>
            <person name="Yang L."/>
            <person name="Cove D."/>
            <person name="Cuming A."/>
            <person name="Hasebe M."/>
            <person name="Lucas S."/>
            <person name="Mishler D.B."/>
            <person name="Reski R."/>
            <person name="Grigoriev I."/>
            <person name="Quatrano R.S."/>
            <person name="Boore J.L."/>
        </authorList>
    </citation>
    <scope>NUCLEOTIDE SEQUENCE [LARGE SCALE GENOMIC DNA]</scope>
    <source>
        <strain evidence="2 3">cv. Gransden 2004</strain>
    </source>
</reference>
<accession>A0A2K1IDN0</accession>
<evidence type="ECO:0000313" key="2">
    <source>
        <dbReference type="EnsemblPlants" id="Pp3c25_3240V3.1"/>
    </source>
</evidence>
<sequence>MNEPSLLPHSMWFLNGRAYCMHQLQKPGSGNLNSKNKLR</sequence>
<dbReference type="AlphaFoldDB" id="A0A2K1IDN0"/>
<name>A0A2K1IDN0_PHYPA</name>
<dbReference type="Gramene" id="Pp3c25_3240V3.1">
    <property type="protein sequence ID" value="Pp3c25_3240V3.1"/>
    <property type="gene ID" value="Pp3c25_3240"/>
</dbReference>
<reference evidence="2" key="3">
    <citation type="submission" date="2020-12" db="UniProtKB">
        <authorList>
            <consortium name="EnsemblPlants"/>
        </authorList>
    </citation>
    <scope>IDENTIFICATION</scope>
</reference>
<dbReference type="EnsemblPlants" id="Pp3c25_3240V3.1">
    <property type="protein sequence ID" value="Pp3c25_3240V3.1"/>
    <property type="gene ID" value="Pp3c25_3240"/>
</dbReference>
<organism evidence="1">
    <name type="scientific">Physcomitrium patens</name>
    <name type="common">Spreading-leaved earth moss</name>
    <name type="synonym">Physcomitrella patens</name>
    <dbReference type="NCBI Taxonomy" id="3218"/>
    <lineage>
        <taxon>Eukaryota</taxon>
        <taxon>Viridiplantae</taxon>
        <taxon>Streptophyta</taxon>
        <taxon>Embryophyta</taxon>
        <taxon>Bryophyta</taxon>
        <taxon>Bryophytina</taxon>
        <taxon>Bryopsida</taxon>
        <taxon>Funariidae</taxon>
        <taxon>Funariales</taxon>
        <taxon>Funariaceae</taxon>
        <taxon>Physcomitrium</taxon>
    </lineage>
</organism>
<reference evidence="1 3" key="2">
    <citation type="journal article" date="2018" name="Plant J.">
        <title>The Physcomitrella patens chromosome-scale assembly reveals moss genome structure and evolution.</title>
        <authorList>
            <person name="Lang D."/>
            <person name="Ullrich K.K."/>
            <person name="Murat F."/>
            <person name="Fuchs J."/>
            <person name="Jenkins J."/>
            <person name="Haas F.B."/>
            <person name="Piednoel M."/>
            <person name="Gundlach H."/>
            <person name="Van Bel M."/>
            <person name="Meyberg R."/>
            <person name="Vives C."/>
            <person name="Morata J."/>
            <person name="Symeonidi A."/>
            <person name="Hiss M."/>
            <person name="Muchero W."/>
            <person name="Kamisugi Y."/>
            <person name="Saleh O."/>
            <person name="Blanc G."/>
            <person name="Decker E.L."/>
            <person name="van Gessel N."/>
            <person name="Grimwood J."/>
            <person name="Hayes R.D."/>
            <person name="Graham S.W."/>
            <person name="Gunter L.E."/>
            <person name="McDaniel S.F."/>
            <person name="Hoernstein S.N.W."/>
            <person name="Larsson A."/>
            <person name="Li F.W."/>
            <person name="Perroud P.F."/>
            <person name="Phillips J."/>
            <person name="Ranjan P."/>
            <person name="Rokshar D.S."/>
            <person name="Rothfels C.J."/>
            <person name="Schneider L."/>
            <person name="Shu S."/>
            <person name="Stevenson D.W."/>
            <person name="Thummler F."/>
            <person name="Tillich M."/>
            <person name="Villarreal Aguilar J.C."/>
            <person name="Widiez T."/>
            <person name="Wong G.K."/>
            <person name="Wymore A."/>
            <person name="Zhang Y."/>
            <person name="Zimmer A.D."/>
            <person name="Quatrano R.S."/>
            <person name="Mayer K.F.X."/>
            <person name="Goodstein D."/>
            <person name="Casacuberta J.M."/>
            <person name="Vandepoele K."/>
            <person name="Reski R."/>
            <person name="Cuming A.C."/>
            <person name="Tuskan G.A."/>
            <person name="Maumus F."/>
            <person name="Salse J."/>
            <person name="Schmutz J."/>
            <person name="Rensing S.A."/>
        </authorList>
    </citation>
    <scope>NUCLEOTIDE SEQUENCE [LARGE SCALE GENOMIC DNA]</scope>
    <source>
        <strain evidence="2 3">cv. Gransden 2004</strain>
    </source>
</reference>
<gene>
    <name evidence="1" type="ORF">PHYPA_029537</name>
</gene>